<evidence type="ECO:0000313" key="12">
    <source>
        <dbReference type="Proteomes" id="UP000002171"/>
    </source>
</evidence>
<dbReference type="RefSeq" id="WP_007022893.1">
    <property type="nucleotide sequence ID" value="NZ_CH724127.1"/>
</dbReference>
<proteinExistence type="inferred from homology"/>
<keyword evidence="4 9" id="KW-0812">Transmembrane</keyword>
<dbReference type="PANTHER" id="PTHR30625:SF15">
    <property type="entry name" value="BIOPOLYMER TRANSPORT PROTEIN EXBB"/>
    <property type="match status" value="1"/>
</dbReference>
<evidence type="ECO:0000259" key="10">
    <source>
        <dbReference type="Pfam" id="PF01618"/>
    </source>
</evidence>
<keyword evidence="5 8" id="KW-0653">Protein transport</keyword>
<evidence type="ECO:0000256" key="7">
    <source>
        <dbReference type="ARBA" id="ARBA00023136"/>
    </source>
</evidence>
<accession>A0A7U8GT11</accession>
<dbReference type="GO" id="GO:0005886">
    <property type="term" value="C:plasma membrane"/>
    <property type="evidence" value="ECO:0007669"/>
    <property type="project" value="UniProtKB-SubCell"/>
</dbReference>
<organism evidence="11 12">
    <name type="scientific">Neptuniibacter caesariensis</name>
    <dbReference type="NCBI Taxonomy" id="207954"/>
    <lineage>
        <taxon>Bacteria</taxon>
        <taxon>Pseudomonadati</taxon>
        <taxon>Pseudomonadota</taxon>
        <taxon>Gammaproteobacteria</taxon>
        <taxon>Oceanospirillales</taxon>
        <taxon>Oceanospirillaceae</taxon>
        <taxon>Neptuniibacter</taxon>
    </lineage>
</organism>
<keyword evidence="7 9" id="KW-0472">Membrane</keyword>
<evidence type="ECO:0000256" key="4">
    <source>
        <dbReference type="ARBA" id="ARBA00022692"/>
    </source>
</evidence>
<evidence type="ECO:0000313" key="11">
    <source>
        <dbReference type="EMBL" id="EAR61807.1"/>
    </source>
</evidence>
<dbReference type="OrthoDB" id="4045at2"/>
<keyword evidence="6 9" id="KW-1133">Transmembrane helix</keyword>
<keyword evidence="2 8" id="KW-0813">Transport</keyword>
<feature type="transmembrane region" description="Helical" evidence="9">
    <location>
        <begin position="140"/>
        <end position="160"/>
    </location>
</feature>
<dbReference type="Pfam" id="PF01618">
    <property type="entry name" value="MotA_ExbB"/>
    <property type="match status" value="1"/>
</dbReference>
<evidence type="ECO:0000256" key="2">
    <source>
        <dbReference type="ARBA" id="ARBA00022448"/>
    </source>
</evidence>
<comment type="subcellular location">
    <subcellularLocation>
        <location evidence="1">Cell membrane</location>
        <topology evidence="1">Multi-pass membrane protein</topology>
    </subcellularLocation>
    <subcellularLocation>
        <location evidence="8">Membrane</location>
        <topology evidence="8">Multi-pass membrane protein</topology>
    </subcellularLocation>
</comment>
<keyword evidence="12" id="KW-1185">Reference proteome</keyword>
<feature type="transmembrane region" description="Helical" evidence="9">
    <location>
        <begin position="101"/>
        <end position="120"/>
    </location>
</feature>
<dbReference type="InterPro" id="IPR002898">
    <property type="entry name" value="MotA_ExbB_proton_chnl"/>
</dbReference>
<evidence type="ECO:0000256" key="3">
    <source>
        <dbReference type="ARBA" id="ARBA00022475"/>
    </source>
</evidence>
<evidence type="ECO:0000256" key="8">
    <source>
        <dbReference type="RuleBase" id="RU004057"/>
    </source>
</evidence>
<evidence type="ECO:0000256" key="5">
    <source>
        <dbReference type="ARBA" id="ARBA00022927"/>
    </source>
</evidence>
<evidence type="ECO:0000256" key="9">
    <source>
        <dbReference type="SAM" id="Phobius"/>
    </source>
</evidence>
<name>A0A7U8GT11_NEPCE</name>
<feature type="transmembrane region" description="Helical" evidence="9">
    <location>
        <begin position="12"/>
        <end position="30"/>
    </location>
</feature>
<gene>
    <name evidence="11" type="ORF">MED92_04392</name>
</gene>
<comment type="similarity">
    <text evidence="8">Belongs to the exbB/tolQ family.</text>
</comment>
<sequence length="192" mass="21128">MIWLDKGGPVVWILLAYSILGISIIAGRYLHLLFTHRVNFNHPVEQWPEGPEKRLVIQLLNKSNTQGLHTDLHEAAIHHIHKELKPFESGMKTVSILAQTAPLLGLLGTITGMIKAFQVIENAGGAVDAMALAGGIWEAMLTTGIGLSVAIPLLILLHFWESAVTRFHWRLQRAAALVLHDTDQQQATMTAA</sequence>
<evidence type="ECO:0000256" key="1">
    <source>
        <dbReference type="ARBA" id="ARBA00004651"/>
    </source>
</evidence>
<protein>
    <submittedName>
        <fullName evidence="11">MotA/TolQ/ExbB proton channel family protein</fullName>
    </submittedName>
</protein>
<evidence type="ECO:0000256" key="6">
    <source>
        <dbReference type="ARBA" id="ARBA00022989"/>
    </source>
</evidence>
<dbReference type="Proteomes" id="UP000002171">
    <property type="component" value="Unassembled WGS sequence"/>
</dbReference>
<feature type="domain" description="MotA/TolQ/ExbB proton channel" evidence="10">
    <location>
        <begin position="53"/>
        <end position="167"/>
    </location>
</feature>
<dbReference type="EMBL" id="AAOW01000006">
    <property type="protein sequence ID" value="EAR61807.1"/>
    <property type="molecule type" value="Genomic_DNA"/>
</dbReference>
<reference evidence="11 12" key="1">
    <citation type="submission" date="2006-02" db="EMBL/GenBank/DDBJ databases">
        <authorList>
            <person name="Pinhassi J."/>
            <person name="Pedros-Alio C."/>
            <person name="Ferriera S."/>
            <person name="Johnson J."/>
            <person name="Kravitz S."/>
            <person name="Halpern A."/>
            <person name="Remington K."/>
            <person name="Beeson K."/>
            <person name="Tran B."/>
            <person name="Rogers Y.-H."/>
            <person name="Friedman R."/>
            <person name="Venter J.C."/>
        </authorList>
    </citation>
    <scope>NUCLEOTIDE SEQUENCE [LARGE SCALE GENOMIC DNA]</scope>
    <source>
        <strain evidence="11 12">MED92</strain>
    </source>
</reference>
<comment type="caution">
    <text evidence="11">The sequence shown here is derived from an EMBL/GenBank/DDBJ whole genome shotgun (WGS) entry which is preliminary data.</text>
</comment>
<dbReference type="AlphaFoldDB" id="A0A7U8GT11"/>
<dbReference type="GO" id="GO:0017038">
    <property type="term" value="P:protein import"/>
    <property type="evidence" value="ECO:0007669"/>
    <property type="project" value="TreeGrafter"/>
</dbReference>
<dbReference type="PANTHER" id="PTHR30625">
    <property type="entry name" value="PROTEIN TOLQ"/>
    <property type="match status" value="1"/>
</dbReference>
<dbReference type="InterPro" id="IPR050790">
    <property type="entry name" value="ExbB/TolQ_transport"/>
</dbReference>
<keyword evidence="3" id="KW-1003">Cell membrane</keyword>